<dbReference type="SUPFAM" id="SSF51126">
    <property type="entry name" value="Pectin lyase-like"/>
    <property type="match status" value="1"/>
</dbReference>
<dbReference type="Pfam" id="PF18962">
    <property type="entry name" value="Por_Secre_tail"/>
    <property type="match status" value="1"/>
</dbReference>
<gene>
    <name evidence="3" type="ORF">HW554_05075</name>
</gene>
<evidence type="ECO:0000259" key="2">
    <source>
        <dbReference type="Pfam" id="PF18962"/>
    </source>
</evidence>
<dbReference type="InterPro" id="IPR012334">
    <property type="entry name" value="Pectin_lyas_fold"/>
</dbReference>
<dbReference type="RefSeq" id="WP_176907418.1">
    <property type="nucleotide sequence ID" value="NZ_JABKAU010000007.1"/>
</dbReference>
<dbReference type="InterPro" id="IPR011050">
    <property type="entry name" value="Pectin_lyase_fold/virulence"/>
</dbReference>
<dbReference type="Gene3D" id="2.160.20.10">
    <property type="entry name" value="Single-stranded right-handed beta-helix, Pectin lyase-like"/>
    <property type="match status" value="1"/>
</dbReference>
<dbReference type="Pfam" id="PF13229">
    <property type="entry name" value="Beta_helix"/>
    <property type="match status" value="1"/>
</dbReference>
<sequence length="1149" mass="117547">MFKTLASQLLPFTHLRNFHSFFILMRAHLRLLLLLLAGVLSGQNAAWAQTVSTLEFASGVGNPTGNGPTVANQVITFQANLNNPNNNTFTAYSPTTTATFSLSNQQYTQPTTQLSTGTGVAFGATINTTGGAALAEALFPTLNAYGASTDANYQATNGTSGGISVTANSGVEIFTSTEVLPNTVPANARYRYADLTITFNRAVVNPVVHITGLGGVYGPGTGFTAELDLLTSGVTLSKLSGSTELNVTSTQILNNALAPNAATGTGAASGSVLVSTPAAGITTISFRTYLRPNAAGGDINYTGTTGHAGDAWLVSVSSTAVTPITGTVFEDVNYGGGAGRTLAASGTVVRLGARVELYNSTGVFVSATTTDANGRYNFNPVAGNYTVRVVNSTVTSSRPGYVNTLVPVQTYNGTTDRVGGEIPSQADAAAGTTNTTLNSLNTATTVAQSQSSVTVAAGTAGVGADFGFNFSTVVNTNDAGQGSLRQFITNSNTLTNAGLDQADDFQAAAAGVEFANFVIPDGTTTTNGLRAGVAAASGYSATTGFTITLASALPIITDANTRINGSRIATGQKVASVPGTTTGPEVTIDFANFGGLETTAANTRFISLGLTRARGTGVSATGDISQGAAITLSGAATTGSIVNDVTAYNNATAGIRLENGATGVTIQNSILRNGTSTASATGVTATDGFGIVLEGATNNTFTGNTISNNAGSGIALGTGNPGTTVTNTGNRFESNTISGNGGGAATTNNAGIRIRFGQDNTFFNNTITSNDSDGIIANGGTSGNIFSQNSFSGHNNAGDLGIDLTAGTGFNGDDTNLNDNGDPDTGANGLLNFPVIYRASVFNGNLEVTGYAPQNSVIEFFISDVNTATFGEGQTYLFTRTEGSADDLTARTGSYSGAVNGINQGSETNAPIFVFSIPISSLPADQQAAITAGTVRLTATATLPTQGTSEFSGNTAILPNTSPLPVTLISFGAQAAGLNARLNWKTAQELNNDHFVVERSFDARSFVAVGQVKGQGSTQATTTYDFTDVQVADKAPTGLVYYRLRQVDTDGTEALSEVQAVRFALTASKLIDVYPTPATATQDAKLDLSGAPAGTYQVTLVDMTGRVLRTSRQNGGTVQELQLTNLPTGTYLVQVKGNGQSFSRRVVKQ</sequence>
<evidence type="ECO:0000259" key="1">
    <source>
        <dbReference type="Pfam" id="PF13229"/>
    </source>
</evidence>
<keyword evidence="4" id="KW-1185">Reference proteome</keyword>
<dbReference type="InterPro" id="IPR006626">
    <property type="entry name" value="PbH1"/>
</dbReference>
<dbReference type="InterPro" id="IPR013783">
    <property type="entry name" value="Ig-like_fold"/>
</dbReference>
<protein>
    <submittedName>
        <fullName evidence="3">Right-handed parallel beta-helix repeat-containing protein</fullName>
    </submittedName>
</protein>
<accession>A0A7Y7U4S3</accession>
<dbReference type="SUPFAM" id="SSF49478">
    <property type="entry name" value="Cna protein B-type domain"/>
    <property type="match status" value="1"/>
</dbReference>
<dbReference type="EMBL" id="JABKAU010000007">
    <property type="protein sequence ID" value="NVO30567.1"/>
    <property type="molecule type" value="Genomic_DNA"/>
</dbReference>
<organism evidence="3 4">
    <name type="scientific">Hymenobacter lapidiphilus</name>
    <dbReference type="NCBI Taxonomy" id="2608003"/>
    <lineage>
        <taxon>Bacteria</taxon>
        <taxon>Pseudomonadati</taxon>
        <taxon>Bacteroidota</taxon>
        <taxon>Cytophagia</taxon>
        <taxon>Cytophagales</taxon>
        <taxon>Hymenobacteraceae</taxon>
        <taxon>Hymenobacter</taxon>
    </lineage>
</organism>
<dbReference type="Proteomes" id="UP000565521">
    <property type="component" value="Unassembled WGS sequence"/>
</dbReference>
<comment type="caution">
    <text evidence="3">The sequence shown here is derived from an EMBL/GenBank/DDBJ whole genome shotgun (WGS) entry which is preliminary data.</text>
</comment>
<dbReference type="InterPro" id="IPR026444">
    <property type="entry name" value="Secre_tail"/>
</dbReference>
<dbReference type="SMART" id="SM00710">
    <property type="entry name" value="PbH1"/>
    <property type="match status" value="6"/>
</dbReference>
<reference evidence="3 4" key="1">
    <citation type="submission" date="2020-05" db="EMBL/GenBank/DDBJ databases">
        <title>Hymenobacter terrestris sp. nov. and Hymenobacter lapidiphilus sp. nov., isolated from regoliths in Antarctica.</title>
        <authorList>
            <person name="Sedlacek I."/>
            <person name="Pantucek R."/>
            <person name="Zeman M."/>
            <person name="Holochova P."/>
            <person name="Kralova S."/>
            <person name="Stankova E."/>
            <person name="Sedo O."/>
            <person name="Micenkova L."/>
            <person name="Svec P."/>
            <person name="Gupta V."/>
            <person name="Sood U."/>
            <person name="Korpole U.S."/>
            <person name="Lal R."/>
        </authorList>
    </citation>
    <scope>NUCLEOTIDE SEQUENCE [LARGE SCALE GENOMIC DNA]</scope>
    <source>
        <strain evidence="3 4">P5342</strain>
    </source>
</reference>
<feature type="domain" description="Right handed beta helix" evidence="1">
    <location>
        <begin position="626"/>
        <end position="791"/>
    </location>
</feature>
<dbReference type="AlphaFoldDB" id="A0A7Y7U4S3"/>
<feature type="domain" description="Secretion system C-terminal sorting" evidence="2">
    <location>
        <begin position="1073"/>
        <end position="1146"/>
    </location>
</feature>
<dbReference type="InterPro" id="IPR039448">
    <property type="entry name" value="Beta_helix"/>
</dbReference>
<dbReference type="Gene3D" id="2.60.40.10">
    <property type="entry name" value="Immunoglobulins"/>
    <property type="match status" value="1"/>
</dbReference>
<name>A0A7Y7U4S3_9BACT</name>
<evidence type="ECO:0000313" key="3">
    <source>
        <dbReference type="EMBL" id="NVO30567.1"/>
    </source>
</evidence>
<dbReference type="NCBIfam" id="TIGR04183">
    <property type="entry name" value="Por_Secre_tail"/>
    <property type="match status" value="1"/>
</dbReference>
<evidence type="ECO:0000313" key="4">
    <source>
        <dbReference type="Proteomes" id="UP000565521"/>
    </source>
</evidence>
<proteinExistence type="predicted"/>
<dbReference type="Gene3D" id="2.60.120.380">
    <property type="match status" value="1"/>
</dbReference>